<feature type="region of interest" description="Disordered" evidence="3">
    <location>
        <begin position="381"/>
        <end position="411"/>
    </location>
</feature>
<accession>A9EYA5</accession>
<dbReference type="EMBL" id="AM746676">
    <property type="protein sequence ID" value="CAN97525.1"/>
    <property type="molecule type" value="Genomic_DNA"/>
</dbReference>
<dbReference type="BioCyc" id="SCEL448385:SCE_RS37675-MONOMER"/>
<evidence type="ECO:0000256" key="1">
    <source>
        <dbReference type="ARBA" id="ARBA00022553"/>
    </source>
</evidence>
<dbReference type="InterPro" id="IPR000014">
    <property type="entry name" value="PAS"/>
</dbReference>
<evidence type="ECO:0000256" key="2">
    <source>
        <dbReference type="SAM" id="Coils"/>
    </source>
</evidence>
<dbReference type="CDD" id="cd00130">
    <property type="entry name" value="PAS"/>
    <property type="match status" value="1"/>
</dbReference>
<keyword evidence="1" id="KW-0597">Phosphoprotein</keyword>
<feature type="domain" description="PAC" evidence="4">
    <location>
        <begin position="198"/>
        <end position="251"/>
    </location>
</feature>
<dbReference type="Proteomes" id="UP000002139">
    <property type="component" value="Chromosome"/>
</dbReference>
<feature type="compositionally biased region" description="Low complexity" evidence="3">
    <location>
        <begin position="389"/>
        <end position="411"/>
    </location>
</feature>
<name>A9EYA5_SORC5</name>
<proteinExistence type="predicted"/>
<dbReference type="KEGG" id="scl:sce7356"/>
<sequence>MNVTSDALFAEFFASCPELLFVASAAGGLLHQSDALREVIGPASEGGTSLAELAHPDDRAALLAAWAKLEQTREPVSFRVRLRDARGAYRPLLCNARRSPDRSAVFGSLQPTSESDDKELATLRDKARMLDSIAEHVDNLVLWAIDREGVCFYHGGKGLGAAGLKPGQLVGASWFDIYADKPETTGINLSAADLRQWFDGEVRGFRTDAFGAYWDNWITPLQDERGGPVCGVLGLALDISESKRTEEELRAQLQQIEAQQKVIRDLSTPIIEVWDGVLTLPMVGTVDSMRTADVMDSLLSKIVEKQARFAILDLTGVEVVDTKVASHLIELVTAIRLLGADGIVAGIKPNVAQTMVALGLDLSQLNTQRNLRAALQHAIRSMTRPENPPRNGAATPGAGAGAATPGLLARG</sequence>
<dbReference type="STRING" id="448385.sce7356"/>
<dbReference type="AlphaFoldDB" id="A9EYA5"/>
<organism evidence="6 7">
    <name type="scientific">Sorangium cellulosum (strain So ce56)</name>
    <name type="common">Polyangium cellulosum (strain So ce56)</name>
    <dbReference type="NCBI Taxonomy" id="448385"/>
    <lineage>
        <taxon>Bacteria</taxon>
        <taxon>Pseudomonadati</taxon>
        <taxon>Myxococcota</taxon>
        <taxon>Polyangia</taxon>
        <taxon>Polyangiales</taxon>
        <taxon>Polyangiaceae</taxon>
        <taxon>Sorangium</taxon>
    </lineage>
</organism>
<dbReference type="HOGENOM" id="CLU_026775_5_1_7"/>
<evidence type="ECO:0000313" key="7">
    <source>
        <dbReference type="Proteomes" id="UP000002139"/>
    </source>
</evidence>
<keyword evidence="2" id="KW-0175">Coiled coil</keyword>
<dbReference type="SUPFAM" id="SSF52091">
    <property type="entry name" value="SpoIIaa-like"/>
    <property type="match status" value="1"/>
</dbReference>
<dbReference type="PANTHER" id="PTHR33745:SF3">
    <property type="entry name" value="RSBT CO-ANTAGONIST PROTEIN RSBRC"/>
    <property type="match status" value="1"/>
</dbReference>
<dbReference type="OrthoDB" id="5494753at2"/>
<dbReference type="PROSITE" id="PS50113">
    <property type="entry name" value="PAC"/>
    <property type="match status" value="1"/>
</dbReference>
<feature type="domain" description="STAS" evidence="5">
    <location>
        <begin position="267"/>
        <end position="378"/>
    </location>
</feature>
<dbReference type="PANTHER" id="PTHR33745">
    <property type="entry name" value="RSBT ANTAGONIST PROTEIN RSBS-RELATED"/>
    <property type="match status" value="1"/>
</dbReference>
<dbReference type="CDD" id="cd07041">
    <property type="entry name" value="STAS_RsbR_RsbS_like"/>
    <property type="match status" value="1"/>
</dbReference>
<dbReference type="InterPro" id="IPR036513">
    <property type="entry name" value="STAS_dom_sf"/>
</dbReference>
<dbReference type="InterPro" id="IPR000700">
    <property type="entry name" value="PAS-assoc_C"/>
</dbReference>
<reference evidence="6 7" key="1">
    <citation type="journal article" date="2007" name="Nat. Biotechnol.">
        <title>Complete genome sequence of the myxobacterium Sorangium cellulosum.</title>
        <authorList>
            <person name="Schneiker S."/>
            <person name="Perlova O."/>
            <person name="Kaiser O."/>
            <person name="Gerth K."/>
            <person name="Alici A."/>
            <person name="Altmeyer M.O."/>
            <person name="Bartels D."/>
            <person name="Bekel T."/>
            <person name="Beyer S."/>
            <person name="Bode E."/>
            <person name="Bode H.B."/>
            <person name="Bolten C.J."/>
            <person name="Choudhuri J.V."/>
            <person name="Doss S."/>
            <person name="Elnakady Y.A."/>
            <person name="Frank B."/>
            <person name="Gaigalat L."/>
            <person name="Goesmann A."/>
            <person name="Groeger C."/>
            <person name="Gross F."/>
            <person name="Jelsbak L."/>
            <person name="Jelsbak L."/>
            <person name="Kalinowski J."/>
            <person name="Kegler C."/>
            <person name="Knauber T."/>
            <person name="Konietzny S."/>
            <person name="Kopp M."/>
            <person name="Krause L."/>
            <person name="Krug D."/>
            <person name="Linke B."/>
            <person name="Mahmud T."/>
            <person name="Martinez-Arias R."/>
            <person name="McHardy A.C."/>
            <person name="Merai M."/>
            <person name="Meyer F."/>
            <person name="Mormann S."/>
            <person name="Munoz-Dorado J."/>
            <person name="Perez J."/>
            <person name="Pradella S."/>
            <person name="Rachid S."/>
            <person name="Raddatz G."/>
            <person name="Rosenau F."/>
            <person name="Rueckert C."/>
            <person name="Sasse F."/>
            <person name="Scharfe M."/>
            <person name="Schuster S.C."/>
            <person name="Suen G."/>
            <person name="Treuner-Lange A."/>
            <person name="Velicer G.J."/>
            <person name="Vorholter F.-J."/>
            <person name="Weissman K.J."/>
            <person name="Welch R.D."/>
            <person name="Wenzel S.C."/>
            <person name="Whitworth D.E."/>
            <person name="Wilhelm S."/>
            <person name="Wittmann C."/>
            <person name="Bloecker H."/>
            <person name="Puehler A."/>
            <person name="Mueller R."/>
        </authorList>
    </citation>
    <scope>NUCLEOTIDE SEQUENCE [LARGE SCALE GENOMIC DNA]</scope>
    <source>
        <strain evidence="7">So ce56</strain>
    </source>
</reference>
<dbReference type="InterPro" id="IPR013656">
    <property type="entry name" value="PAS_4"/>
</dbReference>
<keyword evidence="7" id="KW-1185">Reference proteome</keyword>
<dbReference type="eggNOG" id="COG1366">
    <property type="taxonomic scope" value="Bacteria"/>
</dbReference>
<dbReference type="InterPro" id="IPR051932">
    <property type="entry name" value="Bact_StressResp_Reg"/>
</dbReference>
<gene>
    <name evidence="6" type="ordered locus">sce7356</name>
</gene>
<dbReference type="Pfam" id="PF08448">
    <property type="entry name" value="PAS_4"/>
    <property type="match status" value="1"/>
</dbReference>
<dbReference type="RefSeq" id="WP_012239964.1">
    <property type="nucleotide sequence ID" value="NC_010162.1"/>
</dbReference>
<evidence type="ECO:0000313" key="6">
    <source>
        <dbReference type="EMBL" id="CAN97525.1"/>
    </source>
</evidence>
<protein>
    <submittedName>
        <fullName evidence="6">Anti-anti sigma factor protein</fullName>
    </submittedName>
</protein>
<dbReference type="Gene3D" id="3.30.750.24">
    <property type="entry name" value="STAS domain"/>
    <property type="match status" value="1"/>
</dbReference>
<dbReference type="InterPro" id="IPR035965">
    <property type="entry name" value="PAS-like_dom_sf"/>
</dbReference>
<dbReference type="PROSITE" id="PS50801">
    <property type="entry name" value="STAS"/>
    <property type="match status" value="1"/>
</dbReference>
<dbReference type="Gene3D" id="3.30.450.20">
    <property type="entry name" value="PAS domain"/>
    <property type="match status" value="2"/>
</dbReference>
<evidence type="ECO:0000259" key="5">
    <source>
        <dbReference type="PROSITE" id="PS50801"/>
    </source>
</evidence>
<dbReference type="Pfam" id="PF01740">
    <property type="entry name" value="STAS"/>
    <property type="match status" value="1"/>
</dbReference>
<evidence type="ECO:0000259" key="4">
    <source>
        <dbReference type="PROSITE" id="PS50113"/>
    </source>
</evidence>
<feature type="coiled-coil region" evidence="2">
    <location>
        <begin position="239"/>
        <end position="266"/>
    </location>
</feature>
<dbReference type="SUPFAM" id="SSF55785">
    <property type="entry name" value="PYP-like sensor domain (PAS domain)"/>
    <property type="match status" value="2"/>
</dbReference>
<dbReference type="InterPro" id="IPR002645">
    <property type="entry name" value="STAS_dom"/>
</dbReference>
<evidence type="ECO:0000256" key="3">
    <source>
        <dbReference type="SAM" id="MobiDB-lite"/>
    </source>
</evidence>